<dbReference type="InterPro" id="IPR002201">
    <property type="entry name" value="Glyco_trans_9"/>
</dbReference>
<evidence type="ECO:0000313" key="4">
    <source>
        <dbReference type="Proteomes" id="UP000186039"/>
    </source>
</evidence>
<sequence>MNVLIVHTFGLGDTIMFTPALQELIAFEPNVKIDFLIKQKHSVGPIRRCKNVNEIYTFEGGLYQKIRLLNKLSKNNYDYIVHTSGNSVSKISLLLLLIKAKNKVGEFSGFKIPWYRYQTPSDFKQHRVISNFKLVSCLTGKDVLTKKTTYYSDQVVNKMVSNSNAVIGLHPGCNKANDDKRWPIDNYLALLSKFDKKVKWLVFLGPDELSLKEDFESVDLNIEIVIGDMDYVFSRMGELSMMVTNDSGLGHLASCYDIPCVTIFTKKSLAQPHKIKPYCSHSIVVDFKSYVSIDSAQEVELVEKSIRDLV</sequence>
<name>A0ABX3FM95_9VIBR</name>
<dbReference type="SUPFAM" id="SSF53756">
    <property type="entry name" value="UDP-Glycosyltransferase/glycogen phosphorylase"/>
    <property type="match status" value="1"/>
</dbReference>
<dbReference type="Proteomes" id="UP000186039">
    <property type="component" value="Unassembled WGS sequence"/>
</dbReference>
<reference evidence="3 4" key="1">
    <citation type="submission" date="2016-09" db="EMBL/GenBank/DDBJ databases">
        <title>Genomic Taxonomy of the Vibrionaceae.</title>
        <authorList>
            <person name="Gonzalez-Castillo A."/>
            <person name="Gomez-Gil B."/>
            <person name="Enciso-Ibarra K."/>
        </authorList>
    </citation>
    <scope>NUCLEOTIDE SEQUENCE [LARGE SCALE GENOMIC DNA]</scope>
    <source>
        <strain evidence="3 4">CAIM 1902</strain>
    </source>
</reference>
<dbReference type="PANTHER" id="PTHR30160">
    <property type="entry name" value="TETRAACYLDISACCHARIDE 4'-KINASE-RELATED"/>
    <property type="match status" value="1"/>
</dbReference>
<dbReference type="EMBL" id="MJMH01000144">
    <property type="protein sequence ID" value="OLQ93883.1"/>
    <property type="molecule type" value="Genomic_DNA"/>
</dbReference>
<keyword evidence="2" id="KW-0808">Transferase</keyword>
<dbReference type="Gene3D" id="3.40.50.2000">
    <property type="entry name" value="Glycogen Phosphorylase B"/>
    <property type="match status" value="2"/>
</dbReference>
<dbReference type="InterPro" id="IPR051199">
    <property type="entry name" value="LPS_LOS_Heptosyltrfase"/>
</dbReference>
<evidence type="ECO:0000313" key="3">
    <source>
        <dbReference type="EMBL" id="OLQ93883.1"/>
    </source>
</evidence>
<keyword evidence="4" id="KW-1185">Reference proteome</keyword>
<accession>A0ABX3FM95</accession>
<gene>
    <name evidence="3" type="ORF">BIY20_08050</name>
</gene>
<keyword evidence="1" id="KW-0328">Glycosyltransferase</keyword>
<proteinExistence type="predicted"/>
<organism evidence="3 4">
    <name type="scientific">Vibrio panuliri</name>
    <dbReference type="NCBI Taxonomy" id="1381081"/>
    <lineage>
        <taxon>Bacteria</taxon>
        <taxon>Pseudomonadati</taxon>
        <taxon>Pseudomonadota</taxon>
        <taxon>Gammaproteobacteria</taxon>
        <taxon>Vibrionales</taxon>
        <taxon>Vibrionaceae</taxon>
        <taxon>Vibrio</taxon>
    </lineage>
</organism>
<dbReference type="Pfam" id="PF01075">
    <property type="entry name" value="Glyco_transf_9"/>
    <property type="match status" value="1"/>
</dbReference>
<comment type="caution">
    <text evidence="3">The sequence shown here is derived from an EMBL/GenBank/DDBJ whole genome shotgun (WGS) entry which is preliminary data.</text>
</comment>
<evidence type="ECO:0000256" key="2">
    <source>
        <dbReference type="ARBA" id="ARBA00022679"/>
    </source>
</evidence>
<dbReference type="PANTHER" id="PTHR30160:SF7">
    <property type="entry name" value="ADP-HEPTOSE--LPS HEPTOSYLTRANSFERASE 2"/>
    <property type="match status" value="1"/>
</dbReference>
<dbReference type="RefSeq" id="WP_075714615.1">
    <property type="nucleotide sequence ID" value="NZ_AP019654.1"/>
</dbReference>
<evidence type="ECO:0000256" key="1">
    <source>
        <dbReference type="ARBA" id="ARBA00022676"/>
    </source>
</evidence>
<dbReference type="CDD" id="cd03789">
    <property type="entry name" value="GT9_LPS_heptosyltransferase"/>
    <property type="match status" value="1"/>
</dbReference>
<protein>
    <submittedName>
        <fullName evidence="3">Uncharacterized protein</fullName>
    </submittedName>
</protein>